<evidence type="ECO:0000313" key="2">
    <source>
        <dbReference type="EMBL" id="MDP1519640.1"/>
    </source>
</evidence>
<gene>
    <name evidence="2" type="ORF">Q8A57_01485</name>
</gene>
<dbReference type="PANTHER" id="PTHR22603:SF66">
    <property type="entry name" value="ETHANOLAMINE KINASE"/>
    <property type="match status" value="1"/>
</dbReference>
<dbReference type="PANTHER" id="PTHR22603">
    <property type="entry name" value="CHOLINE/ETHANOALAMINE KINASE"/>
    <property type="match status" value="1"/>
</dbReference>
<dbReference type="Gene3D" id="3.90.1200.10">
    <property type="match status" value="1"/>
</dbReference>
<proteinExistence type="predicted"/>
<protein>
    <submittedName>
        <fullName evidence="2">Phosphotransferase</fullName>
    </submittedName>
</protein>
<sequence length="226" mass="25991">MPAKPRLIRALQGGRTNQSFLVECGAHLGVVRINAHNSTNLGIDRERELSLLRLLQSLECVPRIWFASQEVLVTEFVDGRQWHRDSLQQPGLRRRLARLIERLQGITFTAYMPRFSYRVHCENYLQQLEDTFPDGAAVVALAATLDEGDWQPVISHHDLVPENIVETERGLVLLDWEYAGWGHPAMDGVRLYGRDFPHPDTEKVYELQQAMDRLWQAVQNQLINTV</sequence>
<dbReference type="GO" id="GO:0006646">
    <property type="term" value="P:phosphatidylethanolamine biosynthetic process"/>
    <property type="evidence" value="ECO:0007669"/>
    <property type="project" value="TreeGrafter"/>
</dbReference>
<dbReference type="AlphaFoldDB" id="A0AAW8B0N9"/>
<name>A0AAW8B0N9_9GAMM</name>
<reference evidence="2" key="2">
    <citation type="submission" date="2023-08" db="EMBL/GenBank/DDBJ databases">
        <authorList>
            <person name="Luo J."/>
        </authorList>
    </citation>
    <scope>NUCLEOTIDE SEQUENCE</scope>
    <source>
        <strain evidence="2">DSM 25064</strain>
    </source>
</reference>
<organism evidence="2 3">
    <name type="scientific">Porticoccus litoralis</name>
    <dbReference type="NCBI Taxonomy" id="434086"/>
    <lineage>
        <taxon>Bacteria</taxon>
        <taxon>Pseudomonadati</taxon>
        <taxon>Pseudomonadota</taxon>
        <taxon>Gammaproteobacteria</taxon>
        <taxon>Cellvibrionales</taxon>
        <taxon>Porticoccaceae</taxon>
        <taxon>Porticoccus</taxon>
    </lineage>
</organism>
<dbReference type="Gene3D" id="3.30.200.20">
    <property type="entry name" value="Phosphorylase Kinase, domain 1"/>
    <property type="match status" value="1"/>
</dbReference>
<dbReference type="GO" id="GO:0005737">
    <property type="term" value="C:cytoplasm"/>
    <property type="evidence" value="ECO:0007669"/>
    <property type="project" value="TreeGrafter"/>
</dbReference>
<evidence type="ECO:0000259" key="1">
    <source>
        <dbReference type="Pfam" id="PF01636"/>
    </source>
</evidence>
<dbReference type="GO" id="GO:0004305">
    <property type="term" value="F:ethanolamine kinase activity"/>
    <property type="evidence" value="ECO:0007669"/>
    <property type="project" value="TreeGrafter"/>
</dbReference>
<feature type="domain" description="Aminoglycoside phosphotransferase" evidence="1">
    <location>
        <begin position="8"/>
        <end position="215"/>
    </location>
</feature>
<dbReference type="Pfam" id="PF01636">
    <property type="entry name" value="APH"/>
    <property type="match status" value="1"/>
</dbReference>
<keyword evidence="3" id="KW-1185">Reference proteome</keyword>
<dbReference type="EMBL" id="JAUUUU010000001">
    <property type="protein sequence ID" value="MDP1519640.1"/>
    <property type="molecule type" value="Genomic_DNA"/>
</dbReference>
<reference evidence="2" key="1">
    <citation type="journal article" date="2010" name="Int. J. Syst. Evol. Microbiol.">
        <title>Porticoccus litoralis gen. nov., sp. nov., a gammaproteobacterium isolated from the Yellow Sea.</title>
        <authorList>
            <person name="Oh H.M."/>
            <person name="Kim H."/>
            <person name="Kim K.M."/>
            <person name="Min G.S."/>
            <person name="Cho J.C."/>
        </authorList>
    </citation>
    <scope>NUCLEOTIDE SEQUENCE</scope>
    <source>
        <strain evidence="2">DSM 25064</strain>
    </source>
</reference>
<evidence type="ECO:0000313" key="3">
    <source>
        <dbReference type="Proteomes" id="UP001178354"/>
    </source>
</evidence>
<dbReference type="InterPro" id="IPR002575">
    <property type="entry name" value="Aminoglycoside_PTrfase"/>
</dbReference>
<dbReference type="Proteomes" id="UP001178354">
    <property type="component" value="Unassembled WGS sequence"/>
</dbReference>
<dbReference type="SUPFAM" id="SSF56112">
    <property type="entry name" value="Protein kinase-like (PK-like)"/>
    <property type="match status" value="1"/>
</dbReference>
<accession>A0AAW8B0N9</accession>
<dbReference type="InterPro" id="IPR011009">
    <property type="entry name" value="Kinase-like_dom_sf"/>
</dbReference>
<comment type="caution">
    <text evidence="2">The sequence shown here is derived from an EMBL/GenBank/DDBJ whole genome shotgun (WGS) entry which is preliminary data.</text>
</comment>
<dbReference type="RefSeq" id="WP_305169152.1">
    <property type="nucleotide sequence ID" value="NZ_JAUUUU010000001.1"/>
</dbReference>